<dbReference type="AlphaFoldDB" id="A0A5N6TUP4"/>
<feature type="transmembrane region" description="Helical" evidence="7">
    <location>
        <begin position="428"/>
        <end position="447"/>
    </location>
</feature>
<dbReference type="EMBL" id="ML742112">
    <property type="protein sequence ID" value="KAE8149801.1"/>
    <property type="molecule type" value="Genomic_DNA"/>
</dbReference>
<feature type="transmembrane region" description="Helical" evidence="7">
    <location>
        <begin position="359"/>
        <end position="381"/>
    </location>
</feature>
<feature type="transmembrane region" description="Helical" evidence="7">
    <location>
        <begin position="84"/>
        <end position="103"/>
    </location>
</feature>
<feature type="domain" description="Major facilitator superfamily (MFS) profile" evidence="8">
    <location>
        <begin position="1"/>
        <end position="452"/>
    </location>
</feature>
<reference evidence="9 10" key="1">
    <citation type="submission" date="2019-04" db="EMBL/GenBank/DDBJ databases">
        <title>Friends and foes A comparative genomics study of 23 Aspergillus species from section Flavi.</title>
        <authorList>
            <consortium name="DOE Joint Genome Institute"/>
            <person name="Kjaerbolling I."/>
            <person name="Vesth T."/>
            <person name="Frisvad J.C."/>
            <person name="Nybo J.L."/>
            <person name="Theobald S."/>
            <person name="Kildgaard S."/>
            <person name="Isbrandt T."/>
            <person name="Kuo A."/>
            <person name="Sato A."/>
            <person name="Lyhne E.K."/>
            <person name="Kogle M.E."/>
            <person name="Wiebenga A."/>
            <person name="Kun R.S."/>
            <person name="Lubbers R.J."/>
            <person name="Makela M.R."/>
            <person name="Barry K."/>
            <person name="Chovatia M."/>
            <person name="Clum A."/>
            <person name="Daum C."/>
            <person name="Haridas S."/>
            <person name="He G."/>
            <person name="LaButti K."/>
            <person name="Lipzen A."/>
            <person name="Mondo S."/>
            <person name="Riley R."/>
            <person name="Salamov A."/>
            <person name="Simmons B.A."/>
            <person name="Magnuson J.K."/>
            <person name="Henrissat B."/>
            <person name="Mortensen U.H."/>
            <person name="Larsen T.O."/>
            <person name="Devries R.P."/>
            <person name="Grigoriev I.V."/>
            <person name="Machida M."/>
            <person name="Baker S.E."/>
            <person name="Andersen M.R."/>
        </authorList>
    </citation>
    <scope>NUCLEOTIDE SEQUENCE [LARGE SCALE GENOMIC DNA]</scope>
    <source>
        <strain evidence="9 10">IBT 18842</strain>
    </source>
</reference>
<feature type="transmembrane region" description="Helical" evidence="7">
    <location>
        <begin position="185"/>
        <end position="207"/>
    </location>
</feature>
<dbReference type="InterPro" id="IPR020846">
    <property type="entry name" value="MFS_dom"/>
</dbReference>
<dbReference type="Gene3D" id="1.20.1250.20">
    <property type="entry name" value="MFS general substrate transporter like domains"/>
    <property type="match status" value="1"/>
</dbReference>
<evidence type="ECO:0000256" key="5">
    <source>
        <dbReference type="ARBA" id="ARBA00023136"/>
    </source>
</evidence>
<sequence>MNTPTHDGFPTTQLFLLGLCRIAEPVALTSPLPYAYDMMEFFMGPDRANAAFFAGIFVAIFSLTESLTGFWWGSLSDRIGRKPVLLLGCAGTMLSLFVLGFSTNIGIALLGRALGGALNGNVGVVQTMVGEMVTQPDHEPRAYAVMPFFFSIGCTIGPALGGLLAQPSDKSPGVGGTSVITRFPFLLPNIACAGMVLATMVLAYLALDETHPRFRKKPVERDNLIPQPDDSEHAPLLQSNNPSAGSLGGMLVGAVCLLSAHTVTYIQLLPIFLRTPPDRRVTQPNIHGVGGLGMSLSEVGVVMGVNGLIGLGVQMVFPVFTDWVGIKRTLLVMTTLHPLAYFGLPYLPWLPPTTWRVALWTWLTVRNVFSTFTYPILLILIKRWTPNPLLLGRVNGLVASAGAACRTFFPALAGLLQTIGETHQISALAWWGSGLVALLAAVQSWFLQVDEHSDDGRESSGTSHS</sequence>
<proteinExistence type="predicted"/>
<feature type="transmembrane region" description="Helical" evidence="7">
    <location>
        <begin position="247"/>
        <end position="272"/>
    </location>
</feature>
<dbReference type="OrthoDB" id="10262656at2759"/>
<feature type="transmembrane region" description="Helical" evidence="7">
    <location>
        <begin position="142"/>
        <end position="165"/>
    </location>
</feature>
<evidence type="ECO:0000256" key="4">
    <source>
        <dbReference type="ARBA" id="ARBA00022989"/>
    </source>
</evidence>
<dbReference type="InterPro" id="IPR036259">
    <property type="entry name" value="MFS_trans_sf"/>
</dbReference>
<organism evidence="9 10">
    <name type="scientific">Aspergillus avenaceus</name>
    <dbReference type="NCBI Taxonomy" id="36643"/>
    <lineage>
        <taxon>Eukaryota</taxon>
        <taxon>Fungi</taxon>
        <taxon>Dikarya</taxon>
        <taxon>Ascomycota</taxon>
        <taxon>Pezizomycotina</taxon>
        <taxon>Eurotiomycetes</taxon>
        <taxon>Eurotiomycetidae</taxon>
        <taxon>Eurotiales</taxon>
        <taxon>Aspergillaceae</taxon>
        <taxon>Aspergillus</taxon>
        <taxon>Aspergillus subgen. Circumdati</taxon>
    </lineage>
</organism>
<evidence type="ECO:0000313" key="9">
    <source>
        <dbReference type="EMBL" id="KAE8149801.1"/>
    </source>
</evidence>
<feature type="transmembrane region" description="Helical" evidence="7">
    <location>
        <begin position="50"/>
        <end position="72"/>
    </location>
</feature>
<evidence type="ECO:0000256" key="2">
    <source>
        <dbReference type="ARBA" id="ARBA00022448"/>
    </source>
</evidence>
<feature type="transmembrane region" description="Helical" evidence="7">
    <location>
        <begin position="292"/>
        <end position="317"/>
    </location>
</feature>
<evidence type="ECO:0000256" key="1">
    <source>
        <dbReference type="ARBA" id="ARBA00004141"/>
    </source>
</evidence>
<dbReference type="InterPro" id="IPR011701">
    <property type="entry name" value="MFS"/>
</dbReference>
<keyword evidence="4 7" id="KW-1133">Transmembrane helix</keyword>
<dbReference type="SUPFAM" id="SSF103473">
    <property type="entry name" value="MFS general substrate transporter"/>
    <property type="match status" value="1"/>
</dbReference>
<evidence type="ECO:0000256" key="3">
    <source>
        <dbReference type="ARBA" id="ARBA00022692"/>
    </source>
</evidence>
<keyword evidence="2" id="KW-0813">Transport</keyword>
<keyword evidence="3 7" id="KW-0812">Transmembrane</keyword>
<accession>A0A5N6TUP4</accession>
<keyword evidence="10" id="KW-1185">Reference proteome</keyword>
<name>A0A5N6TUP4_ASPAV</name>
<evidence type="ECO:0000256" key="6">
    <source>
        <dbReference type="SAM" id="MobiDB-lite"/>
    </source>
</evidence>
<gene>
    <name evidence="9" type="ORF">BDV25DRAFT_130076</name>
</gene>
<protein>
    <submittedName>
        <fullName evidence="9">MFS general substrate transporter</fullName>
    </submittedName>
</protein>
<feature type="transmembrane region" description="Helical" evidence="7">
    <location>
        <begin position="393"/>
        <end position="416"/>
    </location>
</feature>
<dbReference type="Proteomes" id="UP000325780">
    <property type="component" value="Unassembled WGS sequence"/>
</dbReference>
<evidence type="ECO:0000256" key="7">
    <source>
        <dbReference type="SAM" id="Phobius"/>
    </source>
</evidence>
<evidence type="ECO:0000259" key="8">
    <source>
        <dbReference type="PROSITE" id="PS50850"/>
    </source>
</evidence>
<dbReference type="Pfam" id="PF07690">
    <property type="entry name" value="MFS_1"/>
    <property type="match status" value="1"/>
</dbReference>
<dbReference type="PANTHER" id="PTHR23504:SF2">
    <property type="entry name" value="TRANSPORTER, PUTATIVE (AFU_ORTHOLOGUE AFUA_8G04150)-RELATED"/>
    <property type="match status" value="1"/>
</dbReference>
<evidence type="ECO:0000313" key="10">
    <source>
        <dbReference type="Proteomes" id="UP000325780"/>
    </source>
</evidence>
<dbReference type="GO" id="GO:0022857">
    <property type="term" value="F:transmembrane transporter activity"/>
    <property type="evidence" value="ECO:0007669"/>
    <property type="project" value="InterPro"/>
</dbReference>
<dbReference type="GO" id="GO:0016020">
    <property type="term" value="C:membrane"/>
    <property type="evidence" value="ECO:0007669"/>
    <property type="project" value="UniProtKB-SubCell"/>
</dbReference>
<feature type="region of interest" description="Disordered" evidence="6">
    <location>
        <begin position="219"/>
        <end position="239"/>
    </location>
</feature>
<dbReference type="PROSITE" id="PS50850">
    <property type="entry name" value="MFS"/>
    <property type="match status" value="1"/>
</dbReference>
<dbReference type="PANTHER" id="PTHR23504">
    <property type="entry name" value="MAJOR FACILITATOR SUPERFAMILY DOMAIN-CONTAINING PROTEIN 10"/>
    <property type="match status" value="1"/>
</dbReference>
<keyword evidence="5 7" id="KW-0472">Membrane</keyword>
<feature type="transmembrane region" description="Helical" evidence="7">
    <location>
        <begin position="329"/>
        <end position="347"/>
    </location>
</feature>
<comment type="subcellular location">
    <subcellularLocation>
        <location evidence="1">Membrane</location>
        <topology evidence="1">Multi-pass membrane protein</topology>
    </subcellularLocation>
</comment>